<dbReference type="AlphaFoldDB" id="A0A6A6BVQ0"/>
<proteinExistence type="predicted"/>
<dbReference type="RefSeq" id="XP_033402645.1">
    <property type="nucleotide sequence ID" value="XM_033539720.1"/>
</dbReference>
<reference evidence="2" key="1">
    <citation type="journal article" date="2020" name="Stud. Mycol.">
        <title>101 Dothideomycetes genomes: a test case for predicting lifestyles and emergence of pathogens.</title>
        <authorList>
            <person name="Haridas S."/>
            <person name="Albert R."/>
            <person name="Binder M."/>
            <person name="Bloem J."/>
            <person name="Labutti K."/>
            <person name="Salamov A."/>
            <person name="Andreopoulos B."/>
            <person name="Baker S."/>
            <person name="Barry K."/>
            <person name="Bills G."/>
            <person name="Bluhm B."/>
            <person name="Cannon C."/>
            <person name="Castanera R."/>
            <person name="Culley D."/>
            <person name="Daum C."/>
            <person name="Ezra D."/>
            <person name="Gonzalez J."/>
            <person name="Henrissat B."/>
            <person name="Kuo A."/>
            <person name="Liang C."/>
            <person name="Lipzen A."/>
            <person name="Lutzoni F."/>
            <person name="Magnuson J."/>
            <person name="Mondo S."/>
            <person name="Nolan M."/>
            <person name="Ohm R."/>
            <person name="Pangilinan J."/>
            <person name="Park H.-J."/>
            <person name="Ramirez L."/>
            <person name="Alfaro M."/>
            <person name="Sun H."/>
            <person name="Tritt A."/>
            <person name="Yoshinaga Y."/>
            <person name="Zwiers L.-H."/>
            <person name="Turgeon B."/>
            <person name="Goodwin S."/>
            <person name="Spatafora J."/>
            <person name="Crous P."/>
            <person name="Grigoriev I."/>
        </authorList>
    </citation>
    <scope>NUCLEOTIDE SEQUENCE</scope>
    <source>
        <strain evidence="2">CBS 121167</strain>
    </source>
</reference>
<organism evidence="2 3">
    <name type="scientific">Aplosporella prunicola CBS 121167</name>
    <dbReference type="NCBI Taxonomy" id="1176127"/>
    <lineage>
        <taxon>Eukaryota</taxon>
        <taxon>Fungi</taxon>
        <taxon>Dikarya</taxon>
        <taxon>Ascomycota</taxon>
        <taxon>Pezizomycotina</taxon>
        <taxon>Dothideomycetes</taxon>
        <taxon>Dothideomycetes incertae sedis</taxon>
        <taxon>Botryosphaeriales</taxon>
        <taxon>Aplosporellaceae</taxon>
        <taxon>Aplosporella</taxon>
    </lineage>
</organism>
<sequence>MLCNASKQAKQAKTPHCSSTLVCGRDERQKMKWKKAEEGTREREREKEKEKGEGERTKREKLNRNSCVKTATCNKLCKAISDSLNAAQLNPT</sequence>
<dbReference type="Proteomes" id="UP000799438">
    <property type="component" value="Unassembled WGS sequence"/>
</dbReference>
<evidence type="ECO:0000313" key="2">
    <source>
        <dbReference type="EMBL" id="KAF2146937.1"/>
    </source>
</evidence>
<keyword evidence="3" id="KW-1185">Reference proteome</keyword>
<dbReference type="EMBL" id="ML995475">
    <property type="protein sequence ID" value="KAF2146937.1"/>
    <property type="molecule type" value="Genomic_DNA"/>
</dbReference>
<dbReference type="GeneID" id="54297216"/>
<evidence type="ECO:0000256" key="1">
    <source>
        <dbReference type="SAM" id="MobiDB-lite"/>
    </source>
</evidence>
<evidence type="ECO:0000313" key="3">
    <source>
        <dbReference type="Proteomes" id="UP000799438"/>
    </source>
</evidence>
<protein>
    <submittedName>
        <fullName evidence="2">Uncharacterized protein</fullName>
    </submittedName>
</protein>
<feature type="region of interest" description="Disordered" evidence="1">
    <location>
        <begin position="28"/>
        <end position="61"/>
    </location>
</feature>
<gene>
    <name evidence="2" type="ORF">K452DRAFT_283139</name>
</gene>
<accession>A0A6A6BVQ0</accession>
<name>A0A6A6BVQ0_9PEZI</name>